<protein>
    <submittedName>
        <fullName evidence="2">TIGR03118 family protein</fullName>
    </submittedName>
</protein>
<keyword evidence="1" id="KW-0732">Signal</keyword>
<evidence type="ECO:0000256" key="1">
    <source>
        <dbReference type="SAM" id="SignalP"/>
    </source>
</evidence>
<evidence type="ECO:0000313" key="2">
    <source>
        <dbReference type="EMBL" id="TMI81854.1"/>
    </source>
</evidence>
<dbReference type="InterPro" id="IPR017549">
    <property type="entry name" value="APMV_L690"/>
</dbReference>
<sequence>MRDVSRAARRGMLALMALVAMAPVTPLAVHAAGGYQQRNLASDIPNLARQTNPVLTNPWGIAVAPEGPFWISDNGTGLASVLRGNGEPFPSQGSPLVVTIPPPAGATVTAAPTGVVFNGTSGFQVSQAGKSGPASFIFATEDGTISGWNRNVDPTHAILAVDRSAVGPGAVYKGLAIGSHDHRNFIYATNFRFGTIEMFDEEFHLIASFTDARLASDCPLSGQCFAPFGIRNIEGRLFVTYALQKPGKHDDQEGPGNGFVAVFSTTGTLLGRFASAGTLNSPWGLAVAPADFGPFSNSLLIGNFGDGRINAFDPRTGAFRGQLADEHGSPITIDGLWGLTFGNGELAGDTNELFFTAGINGEGNGLFGRIAFGDE</sequence>
<name>A0A537JE77_9BACT</name>
<feature type="signal peptide" evidence="1">
    <location>
        <begin position="1"/>
        <end position="31"/>
    </location>
</feature>
<reference evidence="2 3" key="1">
    <citation type="journal article" date="2019" name="Nat. Microbiol.">
        <title>Mediterranean grassland soil C-N compound turnover is dependent on rainfall and depth, and is mediated by genomically divergent microorganisms.</title>
        <authorList>
            <person name="Diamond S."/>
            <person name="Andeer P.F."/>
            <person name="Li Z."/>
            <person name="Crits-Christoph A."/>
            <person name="Burstein D."/>
            <person name="Anantharaman K."/>
            <person name="Lane K.R."/>
            <person name="Thomas B.C."/>
            <person name="Pan C."/>
            <person name="Northen T.R."/>
            <person name="Banfield J.F."/>
        </authorList>
    </citation>
    <scope>NUCLEOTIDE SEQUENCE [LARGE SCALE GENOMIC DNA]</scope>
    <source>
        <strain evidence="2">NP_7</strain>
    </source>
</reference>
<dbReference type="AlphaFoldDB" id="A0A537JE77"/>
<feature type="chain" id="PRO_5022110390" evidence="1">
    <location>
        <begin position="32"/>
        <end position="375"/>
    </location>
</feature>
<dbReference type="EMBL" id="VBAO01000152">
    <property type="protein sequence ID" value="TMI81854.1"/>
    <property type="molecule type" value="Genomic_DNA"/>
</dbReference>
<organism evidence="2 3">
    <name type="scientific">Candidatus Segetimicrobium genomatis</name>
    <dbReference type="NCBI Taxonomy" id="2569760"/>
    <lineage>
        <taxon>Bacteria</taxon>
        <taxon>Bacillati</taxon>
        <taxon>Candidatus Sysuimicrobiota</taxon>
        <taxon>Candidatus Sysuimicrobiia</taxon>
        <taxon>Candidatus Sysuimicrobiales</taxon>
        <taxon>Candidatus Segetimicrobiaceae</taxon>
        <taxon>Candidatus Segetimicrobium</taxon>
    </lineage>
</organism>
<dbReference type="SUPFAM" id="SSF63829">
    <property type="entry name" value="Calcium-dependent phosphotriesterase"/>
    <property type="match status" value="1"/>
</dbReference>
<dbReference type="Proteomes" id="UP000320048">
    <property type="component" value="Unassembled WGS sequence"/>
</dbReference>
<dbReference type="InterPro" id="IPR011042">
    <property type="entry name" value="6-blade_b-propeller_TolB-like"/>
</dbReference>
<dbReference type="Gene3D" id="2.120.10.30">
    <property type="entry name" value="TolB, C-terminal domain"/>
    <property type="match status" value="1"/>
</dbReference>
<evidence type="ECO:0000313" key="3">
    <source>
        <dbReference type="Proteomes" id="UP000320048"/>
    </source>
</evidence>
<accession>A0A537JE77</accession>
<comment type="caution">
    <text evidence="2">The sequence shown here is derived from an EMBL/GenBank/DDBJ whole genome shotgun (WGS) entry which is preliminary data.</text>
</comment>
<dbReference type="NCBIfam" id="TIGR03118">
    <property type="entry name" value="PEPCTERM_chp_1"/>
    <property type="match status" value="1"/>
</dbReference>
<gene>
    <name evidence="2" type="ORF">E6H04_05870</name>
</gene>
<proteinExistence type="predicted"/>